<feature type="region of interest" description="Disordered" evidence="1">
    <location>
        <begin position="193"/>
        <end position="218"/>
    </location>
</feature>
<organism evidence="4 5">
    <name type="scientific">Sediminibacterium roseum</name>
    <dbReference type="NCBI Taxonomy" id="1978412"/>
    <lineage>
        <taxon>Bacteria</taxon>
        <taxon>Pseudomonadati</taxon>
        <taxon>Bacteroidota</taxon>
        <taxon>Chitinophagia</taxon>
        <taxon>Chitinophagales</taxon>
        <taxon>Chitinophagaceae</taxon>
        <taxon>Sediminibacterium</taxon>
    </lineage>
</organism>
<feature type="domain" description="Outer membrane protein beta-barrel" evidence="3">
    <location>
        <begin position="274"/>
        <end position="465"/>
    </location>
</feature>
<name>A0ABW9ZVC4_9BACT</name>
<proteinExistence type="predicted"/>
<comment type="caution">
    <text evidence="4">The sequence shown here is derived from an EMBL/GenBank/DDBJ whole genome shotgun (WGS) entry which is preliminary data.</text>
</comment>
<dbReference type="Proteomes" id="UP000753802">
    <property type="component" value="Unassembled WGS sequence"/>
</dbReference>
<evidence type="ECO:0000256" key="1">
    <source>
        <dbReference type="SAM" id="MobiDB-lite"/>
    </source>
</evidence>
<evidence type="ECO:0000256" key="2">
    <source>
        <dbReference type="SAM" id="Phobius"/>
    </source>
</evidence>
<sequence>MDNKFYQDDNLEQFLQDEVKQHRMYPSDHIWKNIRTELHGYKAWPALTFISLFILTALTISTLLNNHPAVPVIYQPASKILAASAPAPAASVTRRPAQSSAATTELDYFQRIAPAQVTAETFANTLADAAPQEEPLVARNTRIDDAAVPVKISNDRLTASSKTINRRLNSYEPEFLPAVNAPALPSAEMMVEENNTTTASPANAKEKETNAATENADPKKADAHLTADDFLKDFNYVTNKPKPRNSKFGIQFYITPSTSFRRLSDEKVKEVIQPATGISTSAVQNIPLSTSTSANVNNVVRHKPAIGFEAGFAVLYNMTGKLKFKTGVQLNVRQYYIETFQSTNDLTSLAVINTRGVETISFYSPYNNNAGYKKTQLDNKIYQISVPLGIQWELIQGRHFGINTEASVQPTLTLNKNTYLLSTDYKHYTNGNDFIRKWNINTSVGVNLTYQSGKGSWQLGPQVRYQHLPTYSNLYPIKEYLLDYGVRIGYTRQIW</sequence>
<feature type="transmembrane region" description="Helical" evidence="2">
    <location>
        <begin position="43"/>
        <end position="64"/>
    </location>
</feature>
<keyword evidence="5" id="KW-1185">Reference proteome</keyword>
<accession>A0ABW9ZVC4</accession>
<gene>
    <name evidence="4" type="ORF">GWC95_02710</name>
</gene>
<keyword evidence="2" id="KW-1133">Transmembrane helix</keyword>
<evidence type="ECO:0000313" key="5">
    <source>
        <dbReference type="Proteomes" id="UP000753802"/>
    </source>
</evidence>
<protein>
    <submittedName>
        <fullName evidence="4">PorT family protein</fullName>
    </submittedName>
</protein>
<evidence type="ECO:0000313" key="4">
    <source>
        <dbReference type="EMBL" id="NCI48816.1"/>
    </source>
</evidence>
<dbReference type="RefSeq" id="WP_161817126.1">
    <property type="nucleotide sequence ID" value="NZ_JAACJS010000002.1"/>
</dbReference>
<evidence type="ECO:0000259" key="3">
    <source>
        <dbReference type="Pfam" id="PF13568"/>
    </source>
</evidence>
<dbReference type="Pfam" id="PF13568">
    <property type="entry name" value="OMP_b-brl_2"/>
    <property type="match status" value="1"/>
</dbReference>
<dbReference type="InterPro" id="IPR025665">
    <property type="entry name" value="Beta-barrel_OMP_2"/>
</dbReference>
<dbReference type="EMBL" id="JAACJS010000002">
    <property type="protein sequence ID" value="NCI48816.1"/>
    <property type="molecule type" value="Genomic_DNA"/>
</dbReference>
<keyword evidence="2" id="KW-0472">Membrane</keyword>
<reference evidence="4 5" key="1">
    <citation type="submission" date="2020-01" db="EMBL/GenBank/DDBJ databases">
        <title>Genome analysis.</title>
        <authorList>
            <person name="Wu S."/>
            <person name="Wang G."/>
        </authorList>
    </citation>
    <scope>NUCLEOTIDE SEQUENCE [LARGE SCALE GENOMIC DNA]</scope>
    <source>
        <strain evidence="4 5">SYL130</strain>
    </source>
</reference>
<keyword evidence="2" id="KW-0812">Transmembrane</keyword>